<dbReference type="InterPro" id="IPR036390">
    <property type="entry name" value="WH_DNA-bd_sf"/>
</dbReference>
<dbReference type="Proteomes" id="UP000232638">
    <property type="component" value="Chromosome"/>
</dbReference>
<organism evidence="2 3">
    <name type="scientific">Candidatus Thiodictyon syntrophicum</name>
    <dbReference type="NCBI Taxonomy" id="1166950"/>
    <lineage>
        <taxon>Bacteria</taxon>
        <taxon>Pseudomonadati</taxon>
        <taxon>Pseudomonadota</taxon>
        <taxon>Gammaproteobacteria</taxon>
        <taxon>Chromatiales</taxon>
        <taxon>Chromatiaceae</taxon>
        <taxon>Thiodictyon</taxon>
    </lineage>
</organism>
<dbReference type="InterPro" id="IPR052509">
    <property type="entry name" value="Metal_resp_DNA-bind_regulator"/>
</dbReference>
<dbReference type="AlphaFoldDB" id="A0A2K8UBE0"/>
<proteinExistence type="predicted"/>
<dbReference type="OrthoDB" id="3186544at2"/>
<protein>
    <recommendedName>
        <fullName evidence="1">Transcription regulator PadR N-terminal domain-containing protein</fullName>
    </recommendedName>
</protein>
<keyword evidence="3" id="KW-1185">Reference proteome</keyword>
<dbReference type="SUPFAM" id="SSF46785">
    <property type="entry name" value="Winged helix' DNA-binding domain"/>
    <property type="match status" value="1"/>
</dbReference>
<dbReference type="Gene3D" id="1.10.10.10">
    <property type="entry name" value="Winged helix-like DNA-binding domain superfamily/Winged helix DNA-binding domain"/>
    <property type="match status" value="1"/>
</dbReference>
<dbReference type="EMBL" id="CP020370">
    <property type="protein sequence ID" value="AUB82847.1"/>
    <property type="molecule type" value="Genomic_DNA"/>
</dbReference>
<feature type="domain" description="Transcription regulator PadR N-terminal" evidence="1">
    <location>
        <begin position="25"/>
        <end position="98"/>
    </location>
</feature>
<name>A0A2K8UBE0_9GAMM</name>
<dbReference type="PANTHER" id="PTHR33169">
    <property type="entry name" value="PADR-FAMILY TRANSCRIPTIONAL REGULATOR"/>
    <property type="match status" value="1"/>
</dbReference>
<dbReference type="KEGG" id="tsy:THSYN_19145"/>
<dbReference type="InterPro" id="IPR036388">
    <property type="entry name" value="WH-like_DNA-bd_sf"/>
</dbReference>
<reference evidence="2 3" key="1">
    <citation type="submission" date="2017-03" db="EMBL/GenBank/DDBJ databases">
        <title>Complete genome sequence of Candidatus 'Thiodictyon syntrophicum' sp. nov. strain Cad16T, a photolithoautotroph purple sulfur bacterium isolated from an alpine meromictic lake.</title>
        <authorList>
            <person name="Luedin S.M."/>
            <person name="Pothier J.F."/>
            <person name="Danza F."/>
            <person name="Storelli N."/>
            <person name="Wittwer M."/>
            <person name="Tonolla M."/>
        </authorList>
    </citation>
    <scope>NUCLEOTIDE SEQUENCE [LARGE SCALE GENOMIC DNA]</scope>
    <source>
        <strain evidence="2 3">Cad16T</strain>
    </source>
</reference>
<gene>
    <name evidence="2" type="ORF">THSYN_19145</name>
</gene>
<evidence type="ECO:0000313" key="2">
    <source>
        <dbReference type="EMBL" id="AUB82847.1"/>
    </source>
</evidence>
<evidence type="ECO:0000259" key="1">
    <source>
        <dbReference type="Pfam" id="PF03551"/>
    </source>
</evidence>
<dbReference type="Pfam" id="PF03551">
    <property type="entry name" value="PadR"/>
    <property type="match status" value="1"/>
</dbReference>
<dbReference type="PANTHER" id="PTHR33169:SF14">
    <property type="entry name" value="TRANSCRIPTIONAL REGULATOR RV3488"/>
    <property type="match status" value="1"/>
</dbReference>
<sequence>MPGGPGLRQGRGGGHRKMFFLQSCLLVLLHREPGYGYSLMSGLQEFGFEAGQMDISILYRVLRDLEAAQLVSSAWDENSLGPKRRVYTITALGEAHLADWMQSLRQRRRQIETLETAYDTVTHSD</sequence>
<accession>A0A2K8UBE0</accession>
<dbReference type="InterPro" id="IPR005149">
    <property type="entry name" value="Tscrpt_reg_PadR_N"/>
</dbReference>
<evidence type="ECO:0000313" key="3">
    <source>
        <dbReference type="Proteomes" id="UP000232638"/>
    </source>
</evidence>
<dbReference type="RefSeq" id="WP_100920553.1">
    <property type="nucleotide sequence ID" value="NZ_CP020370.1"/>
</dbReference>